<proteinExistence type="predicted"/>
<feature type="compositionally biased region" description="Basic and acidic residues" evidence="1">
    <location>
        <begin position="186"/>
        <end position="201"/>
    </location>
</feature>
<feature type="region of interest" description="Disordered" evidence="1">
    <location>
        <begin position="180"/>
        <end position="201"/>
    </location>
</feature>
<dbReference type="OrthoDB" id="3436395at2"/>
<sequence>MVLTDERNMVDTTSEFFPAARRGEPFEFGVFADLSLEWNNLRNSDTANRTVAGWAAVEPALSGLTTLALIEAAKYSSIDKVDAIFGALVHRATERGPQGELAARILLQLMLPRAAKLAGRFRDVYPDAPERAQLAVSCMWTAIREHPARITHHIPPYIGWQAHALMKAEALAMTQDIPMGTLSGTPERDETCGEDFSRDPHPSEEVARILEWAVTRNVISAADAELLATRYGSEGHETKGSWKSVGAPPDQELSPTAMRQRCSRATRRLAAAVSEYLNEAA</sequence>
<comment type="caution">
    <text evidence="2">The sequence shown here is derived from an EMBL/GenBank/DDBJ whole genome shotgun (WGS) entry which is preliminary data.</text>
</comment>
<evidence type="ECO:0000256" key="1">
    <source>
        <dbReference type="SAM" id="MobiDB-lite"/>
    </source>
</evidence>
<reference evidence="2 3" key="1">
    <citation type="submission" date="2019-12" db="EMBL/GenBank/DDBJ databases">
        <title>Nocardia macrotermitis sp. nov. and Nocardia aurantia sp. nov., isolated from the gut of the fungus growing-termite Macrotermes natalensis.</title>
        <authorList>
            <person name="Christine B."/>
            <person name="Rene B."/>
        </authorList>
    </citation>
    <scope>NUCLEOTIDE SEQUENCE [LARGE SCALE GENOMIC DNA]</scope>
    <source>
        <strain evidence="2 3">DSM 102126</strain>
    </source>
</reference>
<dbReference type="Proteomes" id="UP000431901">
    <property type="component" value="Unassembled WGS sequence"/>
</dbReference>
<dbReference type="RefSeq" id="WP_161103715.1">
    <property type="nucleotide sequence ID" value="NZ_JBHLYI010000006.1"/>
</dbReference>
<evidence type="ECO:0000313" key="3">
    <source>
        <dbReference type="Proteomes" id="UP000431901"/>
    </source>
</evidence>
<protein>
    <submittedName>
        <fullName evidence="2">Uncharacterized protein</fullName>
    </submittedName>
</protein>
<dbReference type="AlphaFoldDB" id="A0A6I4WCJ6"/>
<dbReference type="EMBL" id="WUTW01000002">
    <property type="protein sequence ID" value="MXQ65646.1"/>
    <property type="molecule type" value="Genomic_DNA"/>
</dbReference>
<keyword evidence="3" id="KW-1185">Reference proteome</keyword>
<name>A0A6I4WCJ6_9ACTN</name>
<organism evidence="2 3">
    <name type="scientific">Actinomadura rayongensis</name>
    <dbReference type="NCBI Taxonomy" id="1429076"/>
    <lineage>
        <taxon>Bacteria</taxon>
        <taxon>Bacillati</taxon>
        <taxon>Actinomycetota</taxon>
        <taxon>Actinomycetes</taxon>
        <taxon>Streptosporangiales</taxon>
        <taxon>Thermomonosporaceae</taxon>
        <taxon>Actinomadura</taxon>
    </lineage>
</organism>
<evidence type="ECO:0000313" key="2">
    <source>
        <dbReference type="EMBL" id="MXQ65646.1"/>
    </source>
</evidence>
<accession>A0A6I4WCJ6</accession>
<feature type="region of interest" description="Disordered" evidence="1">
    <location>
        <begin position="233"/>
        <end position="258"/>
    </location>
</feature>
<gene>
    <name evidence="2" type="ORF">GQ466_16575</name>
</gene>